<dbReference type="EMBL" id="JBFAUJ010000001">
    <property type="protein sequence ID" value="MEV8458201.1"/>
    <property type="molecule type" value="Genomic_DNA"/>
</dbReference>
<feature type="region of interest" description="Disordered" evidence="1">
    <location>
        <begin position="46"/>
        <end position="123"/>
    </location>
</feature>
<proteinExistence type="predicted"/>
<evidence type="ECO:0000256" key="1">
    <source>
        <dbReference type="SAM" id="MobiDB-lite"/>
    </source>
</evidence>
<sequence length="123" mass="12539">MHAIRRAVLSPAVALLTAVLLAWPAVLGFGASPLAAPDVSATVGAQTQADEKWDTAASPARPVARHEAHTDPAPRAHPAFGDPGPLPVPPRSWRLPAPAGKALCPAPHTPPDRGRAPPATSGT</sequence>
<protein>
    <recommendedName>
        <fullName evidence="4">Secreted protein</fullName>
    </recommendedName>
</protein>
<dbReference type="RefSeq" id="WP_366504423.1">
    <property type="nucleotide sequence ID" value="NZ_JBFAUJ010000001.1"/>
</dbReference>
<accession>A0ABV3KFW7</accession>
<feature type="compositionally biased region" description="Basic and acidic residues" evidence="1">
    <location>
        <begin position="64"/>
        <end position="74"/>
    </location>
</feature>
<dbReference type="Proteomes" id="UP001553148">
    <property type="component" value="Unassembled WGS sequence"/>
</dbReference>
<organism evidence="2 3">
    <name type="scientific">Streptomyces griseosporeus</name>
    <dbReference type="NCBI Taxonomy" id="1910"/>
    <lineage>
        <taxon>Bacteria</taxon>
        <taxon>Bacillati</taxon>
        <taxon>Actinomycetota</taxon>
        <taxon>Actinomycetes</taxon>
        <taxon>Kitasatosporales</taxon>
        <taxon>Streptomycetaceae</taxon>
        <taxon>Streptomyces</taxon>
    </lineage>
</organism>
<evidence type="ECO:0000313" key="2">
    <source>
        <dbReference type="EMBL" id="MEV8458201.1"/>
    </source>
</evidence>
<gene>
    <name evidence="2" type="ORF">AB0470_01440</name>
</gene>
<evidence type="ECO:0008006" key="4">
    <source>
        <dbReference type="Google" id="ProtNLM"/>
    </source>
</evidence>
<reference evidence="2 3" key="1">
    <citation type="submission" date="2024-06" db="EMBL/GenBank/DDBJ databases">
        <title>The Natural Products Discovery Center: Release of the First 8490 Sequenced Strains for Exploring Actinobacteria Biosynthetic Diversity.</title>
        <authorList>
            <person name="Kalkreuter E."/>
            <person name="Kautsar S.A."/>
            <person name="Yang D."/>
            <person name="Bader C.D."/>
            <person name="Teijaro C.N."/>
            <person name="Fluegel L."/>
            <person name="Davis C.M."/>
            <person name="Simpson J.R."/>
            <person name="Lauterbach L."/>
            <person name="Steele A.D."/>
            <person name="Gui C."/>
            <person name="Meng S."/>
            <person name="Li G."/>
            <person name="Viehrig K."/>
            <person name="Ye F."/>
            <person name="Su P."/>
            <person name="Kiefer A.F."/>
            <person name="Nichols A."/>
            <person name="Cepeda A.J."/>
            <person name="Yan W."/>
            <person name="Fan B."/>
            <person name="Jiang Y."/>
            <person name="Adhikari A."/>
            <person name="Zheng C.-J."/>
            <person name="Schuster L."/>
            <person name="Cowan T.M."/>
            <person name="Smanski M.J."/>
            <person name="Chevrette M.G."/>
            <person name="De Carvalho L.P.S."/>
            <person name="Shen B."/>
        </authorList>
    </citation>
    <scope>NUCLEOTIDE SEQUENCE [LARGE SCALE GENOMIC DNA]</scope>
    <source>
        <strain evidence="2 3">NPDC052360</strain>
    </source>
</reference>
<evidence type="ECO:0000313" key="3">
    <source>
        <dbReference type="Proteomes" id="UP001553148"/>
    </source>
</evidence>
<name>A0ABV3KFW7_STRGS</name>
<keyword evidence="3" id="KW-1185">Reference proteome</keyword>
<comment type="caution">
    <text evidence="2">The sequence shown here is derived from an EMBL/GenBank/DDBJ whole genome shotgun (WGS) entry which is preliminary data.</text>
</comment>